<evidence type="ECO:0000259" key="1">
    <source>
        <dbReference type="Pfam" id="PF01048"/>
    </source>
</evidence>
<dbReference type="InterPro" id="IPR000845">
    <property type="entry name" value="Nucleoside_phosphorylase_d"/>
</dbReference>
<dbReference type="PANTHER" id="PTHR46832:SF1">
    <property type="entry name" value="5'-METHYLTHIOADENOSINE_S-ADENOSYLHOMOCYSTEINE NUCLEOSIDASE"/>
    <property type="match status" value="1"/>
</dbReference>
<proteinExistence type="predicted"/>
<dbReference type="RefSeq" id="WP_207450957.1">
    <property type="nucleotide sequence ID" value="NZ_CP061094.1"/>
</dbReference>
<sequence>MTILAVTGLRREQRILATPDIEVLAGGGNAGRLAALLETHARQAEGIISIGIAGALAPELRPGNWIVATAVRDGEDSWPTDAAWRTRLAALLPGAEEGVQLGRDTMVARAVEKAALHRATGAVGVDMESHLAARAARRHGLPFAVARVVSDGADRDLPVAAQRGMRPDGGVDISAVLRALAADPRQLPALIRTGWEAEKAFRALLGGHHRLGARLAASPIAASSAGDTGLV</sequence>
<name>A0ABS3KI23_9PROT</name>
<dbReference type="Gene3D" id="3.40.50.1580">
    <property type="entry name" value="Nucleoside phosphorylase domain"/>
    <property type="match status" value="1"/>
</dbReference>
<feature type="domain" description="Nucleoside phosphorylase" evidence="1">
    <location>
        <begin position="40"/>
        <end position="180"/>
    </location>
</feature>
<accession>A0ABS3KI23</accession>
<evidence type="ECO:0000313" key="3">
    <source>
        <dbReference type="Proteomes" id="UP001518990"/>
    </source>
</evidence>
<dbReference type="InterPro" id="IPR017831">
    <property type="entry name" value="Hopanoid-assoc_phosphoryl_HpnG"/>
</dbReference>
<dbReference type="CDD" id="cd17768">
    <property type="entry name" value="adenosylhopane_nucleosidase_HpnG-like"/>
    <property type="match status" value="1"/>
</dbReference>
<keyword evidence="3" id="KW-1185">Reference proteome</keyword>
<dbReference type="Pfam" id="PF01048">
    <property type="entry name" value="PNP_UDP_1"/>
    <property type="match status" value="1"/>
</dbReference>
<dbReference type="Proteomes" id="UP001518990">
    <property type="component" value="Unassembled WGS sequence"/>
</dbReference>
<organism evidence="2 3">
    <name type="scientific">Roseomonas marmotae</name>
    <dbReference type="NCBI Taxonomy" id="2768161"/>
    <lineage>
        <taxon>Bacteria</taxon>
        <taxon>Pseudomonadati</taxon>
        <taxon>Pseudomonadota</taxon>
        <taxon>Alphaproteobacteria</taxon>
        <taxon>Acetobacterales</taxon>
        <taxon>Roseomonadaceae</taxon>
        <taxon>Roseomonas</taxon>
    </lineage>
</organism>
<dbReference type="EMBL" id="JACTNF010000042">
    <property type="protein sequence ID" value="MBO1077107.1"/>
    <property type="molecule type" value="Genomic_DNA"/>
</dbReference>
<protein>
    <submittedName>
        <fullName evidence="2">Hopanoid-associated phosphorylase</fullName>
    </submittedName>
</protein>
<comment type="caution">
    <text evidence="2">The sequence shown here is derived from an EMBL/GenBank/DDBJ whole genome shotgun (WGS) entry which is preliminary data.</text>
</comment>
<dbReference type="PANTHER" id="PTHR46832">
    <property type="entry name" value="5'-METHYLTHIOADENOSINE/S-ADENOSYLHOMOCYSTEINE NUCLEOSIDASE"/>
    <property type="match status" value="1"/>
</dbReference>
<dbReference type="SUPFAM" id="SSF53167">
    <property type="entry name" value="Purine and uridine phosphorylases"/>
    <property type="match status" value="1"/>
</dbReference>
<reference evidence="2 3" key="1">
    <citation type="submission" date="2020-09" db="EMBL/GenBank/DDBJ databases">
        <title>Roseomonas.</title>
        <authorList>
            <person name="Zhu W."/>
        </authorList>
    </citation>
    <scope>NUCLEOTIDE SEQUENCE [LARGE SCALE GENOMIC DNA]</scope>
    <source>
        <strain evidence="2 3">1311</strain>
    </source>
</reference>
<dbReference type="NCBIfam" id="TIGR03468">
    <property type="entry name" value="HpnG"/>
    <property type="match status" value="1"/>
</dbReference>
<evidence type="ECO:0000313" key="2">
    <source>
        <dbReference type="EMBL" id="MBO1077107.1"/>
    </source>
</evidence>
<dbReference type="InterPro" id="IPR035994">
    <property type="entry name" value="Nucleoside_phosphorylase_sf"/>
</dbReference>
<gene>
    <name evidence="2" type="ORF">IAI60_21090</name>
</gene>